<feature type="region of interest" description="Disordered" evidence="1">
    <location>
        <begin position="43"/>
        <end position="71"/>
    </location>
</feature>
<reference evidence="3 4" key="1">
    <citation type="submission" date="2016-11" db="EMBL/GenBank/DDBJ databases">
        <authorList>
            <person name="Jaros S."/>
            <person name="Januszkiewicz K."/>
            <person name="Wedrychowicz H."/>
        </authorList>
    </citation>
    <scope>NUCLEOTIDE SEQUENCE [LARGE SCALE GENOMIC DNA]</scope>
    <source>
        <strain evidence="3 4">DSM 43832</strain>
    </source>
</reference>
<evidence type="ECO:0000256" key="1">
    <source>
        <dbReference type="SAM" id="MobiDB-lite"/>
    </source>
</evidence>
<protein>
    <submittedName>
        <fullName evidence="3">MerR family regulatory protein</fullName>
    </submittedName>
</protein>
<keyword evidence="4" id="KW-1185">Reference proteome</keyword>
<dbReference type="CDD" id="cd00592">
    <property type="entry name" value="HTH_MerR-like"/>
    <property type="match status" value="1"/>
</dbReference>
<name>A0A1M6QEI6_PSETH</name>
<evidence type="ECO:0000313" key="4">
    <source>
        <dbReference type="Proteomes" id="UP000184363"/>
    </source>
</evidence>
<dbReference type="GO" id="GO:0003677">
    <property type="term" value="F:DNA binding"/>
    <property type="evidence" value="ECO:0007669"/>
    <property type="project" value="InterPro"/>
</dbReference>
<dbReference type="SUPFAM" id="SSF46955">
    <property type="entry name" value="Putative DNA-binding domain"/>
    <property type="match status" value="1"/>
</dbReference>
<feature type="compositionally biased region" description="Basic and acidic residues" evidence="1">
    <location>
        <begin position="61"/>
        <end position="71"/>
    </location>
</feature>
<feature type="domain" description="HTH merR-type" evidence="2">
    <location>
        <begin position="7"/>
        <end position="53"/>
    </location>
</feature>
<organism evidence="3 4">
    <name type="scientific">Pseudonocardia thermophila</name>
    <dbReference type="NCBI Taxonomy" id="1848"/>
    <lineage>
        <taxon>Bacteria</taxon>
        <taxon>Bacillati</taxon>
        <taxon>Actinomycetota</taxon>
        <taxon>Actinomycetes</taxon>
        <taxon>Pseudonocardiales</taxon>
        <taxon>Pseudonocardiaceae</taxon>
        <taxon>Pseudonocardia</taxon>
    </lineage>
</organism>
<evidence type="ECO:0000259" key="2">
    <source>
        <dbReference type="PROSITE" id="PS50937"/>
    </source>
</evidence>
<dbReference type="EMBL" id="FRAP01000003">
    <property type="protein sequence ID" value="SHK18606.1"/>
    <property type="molecule type" value="Genomic_DNA"/>
</dbReference>
<evidence type="ECO:0000313" key="3">
    <source>
        <dbReference type="EMBL" id="SHK18606.1"/>
    </source>
</evidence>
<dbReference type="Proteomes" id="UP000184363">
    <property type="component" value="Unassembled WGS sequence"/>
</dbReference>
<dbReference type="STRING" id="1848.SAMN05443637_103273"/>
<proteinExistence type="predicted"/>
<dbReference type="Pfam" id="PF13411">
    <property type="entry name" value="MerR_1"/>
    <property type="match status" value="1"/>
</dbReference>
<dbReference type="GO" id="GO:0006355">
    <property type="term" value="P:regulation of DNA-templated transcription"/>
    <property type="evidence" value="ECO:0007669"/>
    <property type="project" value="InterPro"/>
</dbReference>
<dbReference type="PROSITE" id="PS50937">
    <property type="entry name" value="HTH_MERR_2"/>
    <property type="match status" value="1"/>
</dbReference>
<sequence>MVTTAPLLTIGALAAPTGVPTSALRYHDELGLVRPETRVAGRRRYAESAVRTVGAQQGPLDRGEPRRAHER</sequence>
<accession>A0A1M6QEI6</accession>
<dbReference type="Gene3D" id="1.10.1660.10">
    <property type="match status" value="1"/>
</dbReference>
<dbReference type="InterPro" id="IPR000551">
    <property type="entry name" value="MerR-type_HTH_dom"/>
</dbReference>
<dbReference type="InterPro" id="IPR009061">
    <property type="entry name" value="DNA-bd_dom_put_sf"/>
</dbReference>
<dbReference type="RefSeq" id="WP_234997004.1">
    <property type="nucleotide sequence ID" value="NZ_CALGVN010000032.1"/>
</dbReference>
<gene>
    <name evidence="3" type="ORF">SAMN05443637_103273</name>
</gene>
<dbReference type="AlphaFoldDB" id="A0A1M6QEI6"/>